<dbReference type="GeneID" id="10507414"/>
<protein>
    <recommendedName>
        <fullName evidence="4">SUEL-type lectin domain-containing protein</fullName>
    </recommendedName>
</protein>
<dbReference type="RefSeq" id="XP_003291234.1">
    <property type="nucleotide sequence ID" value="XM_003291186.1"/>
</dbReference>
<proteinExistence type="predicted"/>
<sequence>MKLLFTLILLVFVVAVKSSSSSSSNPYFVYTQFYQPSDLTCSGEVFSSSYDLSGFCHTITRNEMVCSEDGQHIRSQSYSNYDCSGIPISNTTLPANKCNYGMIQSCVHENEINIPTSNTLSSIFSNNCDWNQPSSLLSINIQNMQTCVTFNQDYSYILTCNQTNFVENYYQESSCSGNNVKTIIEEFPSGCQDSLGLSLNYICN</sequence>
<feature type="signal peptide" evidence="1">
    <location>
        <begin position="1"/>
        <end position="18"/>
    </location>
</feature>
<dbReference type="KEGG" id="dpp:DICPUDRAFT_81918"/>
<dbReference type="EMBL" id="GL871204">
    <property type="protein sequence ID" value="EGC32236.1"/>
    <property type="molecule type" value="Genomic_DNA"/>
</dbReference>
<evidence type="ECO:0000313" key="3">
    <source>
        <dbReference type="Proteomes" id="UP000001064"/>
    </source>
</evidence>
<name>F0ZUZ4_DICPU</name>
<gene>
    <name evidence="2" type="ORF">DICPUDRAFT_81918</name>
</gene>
<feature type="chain" id="PRO_5003262808" description="SUEL-type lectin domain-containing protein" evidence="1">
    <location>
        <begin position="19"/>
        <end position="204"/>
    </location>
</feature>
<accession>F0ZUZ4</accession>
<dbReference type="PANTHER" id="PTHR33714:SF6">
    <property type="entry name" value="TRANSMEMBRANE PROTEIN"/>
    <property type="match status" value="1"/>
</dbReference>
<dbReference type="Proteomes" id="UP000001064">
    <property type="component" value="Unassembled WGS sequence"/>
</dbReference>
<dbReference type="VEuPathDB" id="AmoebaDB:DICPUDRAFT_81918"/>
<dbReference type="InterPro" id="IPR021837">
    <property type="entry name" value="CfaA/B/C"/>
</dbReference>
<dbReference type="PANTHER" id="PTHR33714">
    <property type="entry name" value="COUNTING FACTOR-ASSOCIATED PROTEIN A-RELATED"/>
    <property type="match status" value="1"/>
</dbReference>
<reference evidence="3" key="1">
    <citation type="journal article" date="2011" name="Genome Biol.">
        <title>Comparative genomics of the social amoebae Dictyostelium discoideum and Dictyostelium purpureum.</title>
        <authorList>
            <consortium name="US DOE Joint Genome Institute (JGI-PGF)"/>
            <person name="Sucgang R."/>
            <person name="Kuo A."/>
            <person name="Tian X."/>
            <person name="Salerno W."/>
            <person name="Parikh A."/>
            <person name="Feasley C.L."/>
            <person name="Dalin E."/>
            <person name="Tu H."/>
            <person name="Huang E."/>
            <person name="Barry K."/>
            <person name="Lindquist E."/>
            <person name="Shapiro H."/>
            <person name="Bruce D."/>
            <person name="Schmutz J."/>
            <person name="Salamov A."/>
            <person name="Fey P."/>
            <person name="Gaudet P."/>
            <person name="Anjard C."/>
            <person name="Babu M.M."/>
            <person name="Basu S."/>
            <person name="Bushmanova Y."/>
            <person name="van der Wel H."/>
            <person name="Katoh-Kurasawa M."/>
            <person name="Dinh C."/>
            <person name="Coutinho P.M."/>
            <person name="Saito T."/>
            <person name="Elias M."/>
            <person name="Schaap P."/>
            <person name="Kay R.R."/>
            <person name="Henrissat B."/>
            <person name="Eichinger L."/>
            <person name="Rivero F."/>
            <person name="Putnam N.H."/>
            <person name="West C.M."/>
            <person name="Loomis W.F."/>
            <person name="Chisholm R.L."/>
            <person name="Shaulsky G."/>
            <person name="Strassmann J.E."/>
            <person name="Queller D.C."/>
            <person name="Kuspa A."/>
            <person name="Grigoriev I.V."/>
        </authorList>
    </citation>
    <scope>NUCLEOTIDE SEQUENCE [LARGE SCALE GENOMIC DNA]</scope>
    <source>
        <strain evidence="3">QSDP1</strain>
    </source>
</reference>
<dbReference type="FunCoup" id="F0ZUZ4">
    <property type="interactions" value="740"/>
</dbReference>
<evidence type="ECO:0000313" key="2">
    <source>
        <dbReference type="EMBL" id="EGC32236.1"/>
    </source>
</evidence>
<keyword evidence="3" id="KW-1185">Reference proteome</keyword>
<evidence type="ECO:0008006" key="4">
    <source>
        <dbReference type="Google" id="ProtNLM"/>
    </source>
</evidence>
<organism evidence="2 3">
    <name type="scientific">Dictyostelium purpureum</name>
    <name type="common">Slime mold</name>
    <dbReference type="NCBI Taxonomy" id="5786"/>
    <lineage>
        <taxon>Eukaryota</taxon>
        <taxon>Amoebozoa</taxon>
        <taxon>Evosea</taxon>
        <taxon>Eumycetozoa</taxon>
        <taxon>Dictyostelia</taxon>
        <taxon>Dictyosteliales</taxon>
        <taxon>Dictyosteliaceae</taxon>
        <taxon>Dictyostelium</taxon>
    </lineage>
</organism>
<dbReference type="InParanoid" id="F0ZUZ4"/>
<dbReference type="OrthoDB" id="23524at2759"/>
<dbReference type="AlphaFoldDB" id="F0ZUZ4"/>
<dbReference type="Pfam" id="PF11912">
    <property type="entry name" value="CfaA_B_C"/>
    <property type="match status" value="1"/>
</dbReference>
<keyword evidence="1" id="KW-0732">Signal</keyword>
<evidence type="ECO:0000256" key="1">
    <source>
        <dbReference type="SAM" id="SignalP"/>
    </source>
</evidence>